<keyword evidence="2" id="KW-0812">Transmembrane</keyword>
<reference evidence="7" key="1">
    <citation type="submission" date="2015-06" db="UniProtKB">
        <authorList>
            <consortium name="EnsemblPlants"/>
        </authorList>
    </citation>
    <scope>IDENTIFICATION</scope>
</reference>
<keyword evidence="4" id="KW-1133">Transmembrane helix</keyword>
<organism evidence="7">
    <name type="scientific">Aegilops tauschii</name>
    <name type="common">Tausch's goatgrass</name>
    <name type="synonym">Aegilops squarrosa</name>
    <dbReference type="NCBI Taxonomy" id="37682"/>
    <lineage>
        <taxon>Eukaryota</taxon>
        <taxon>Viridiplantae</taxon>
        <taxon>Streptophyta</taxon>
        <taxon>Embryophyta</taxon>
        <taxon>Tracheophyta</taxon>
        <taxon>Spermatophyta</taxon>
        <taxon>Magnoliopsida</taxon>
        <taxon>Liliopsida</taxon>
        <taxon>Poales</taxon>
        <taxon>Poaceae</taxon>
        <taxon>BOP clade</taxon>
        <taxon>Pooideae</taxon>
        <taxon>Triticodae</taxon>
        <taxon>Triticeae</taxon>
        <taxon>Triticinae</taxon>
        <taxon>Aegilops</taxon>
    </lineage>
</organism>
<sequence length="259" mass="28893">MPHPVPLVLLLFLLQIQLVVVSSHLPWATGTFSNRTVIIPVPCLPSQASVLLRLQHSFATTDESIAAFRSWRDDRDCYRWEGIRWSPTSGRVTSIDLEIPSTGFEQLTTLTHHNLSNSNFPGQVPVYSIGRLPNLVSHDLSYSEISELYDHTYMILVYSDLLILPNLIALVANLTSLRELHLGWVDMSEQGDEWCSGLAKCTPNLSVLSLPFCLLSSPICGSLASLQSLFDRGQSAVQQVDRFNSSVLRQLLLLECYPA</sequence>
<dbReference type="SUPFAM" id="SSF52058">
    <property type="entry name" value="L domain-like"/>
    <property type="match status" value="1"/>
</dbReference>
<dbReference type="PANTHER" id="PTHR48061:SF8">
    <property type="entry name" value="LEUCINE-RICH REPEAT-CONTAINING N-TERMINAL PLANT-TYPE DOMAIN-CONTAINING PROTEIN"/>
    <property type="match status" value="1"/>
</dbReference>
<keyword evidence="5" id="KW-0472">Membrane</keyword>
<dbReference type="InterPro" id="IPR032675">
    <property type="entry name" value="LRR_dom_sf"/>
</dbReference>
<evidence type="ECO:0000256" key="1">
    <source>
        <dbReference type="ARBA" id="ARBA00004479"/>
    </source>
</evidence>
<comment type="subcellular location">
    <subcellularLocation>
        <location evidence="1">Membrane</location>
        <topology evidence="1">Single-pass type I membrane protein</topology>
    </subcellularLocation>
</comment>
<evidence type="ECO:0008006" key="8">
    <source>
        <dbReference type="Google" id="ProtNLM"/>
    </source>
</evidence>
<name>N1R069_AEGTA</name>
<protein>
    <recommendedName>
        <fullName evidence="8">Leucine-rich repeat-containing N-terminal plant-type domain-containing protein</fullName>
    </recommendedName>
</protein>
<dbReference type="GO" id="GO:0016020">
    <property type="term" value="C:membrane"/>
    <property type="evidence" value="ECO:0007669"/>
    <property type="project" value="UniProtKB-SubCell"/>
</dbReference>
<evidence type="ECO:0000256" key="6">
    <source>
        <dbReference type="ARBA" id="ARBA00023180"/>
    </source>
</evidence>
<keyword evidence="3" id="KW-0732">Signal</keyword>
<keyword evidence="6" id="KW-0325">Glycoprotein</keyword>
<dbReference type="EnsemblPlants" id="EMT17095">
    <property type="protein sequence ID" value="EMT17095"/>
    <property type="gene ID" value="F775_11505"/>
</dbReference>
<dbReference type="InterPro" id="IPR046956">
    <property type="entry name" value="RLP23-like"/>
</dbReference>
<dbReference type="Gene3D" id="3.80.10.10">
    <property type="entry name" value="Ribonuclease Inhibitor"/>
    <property type="match status" value="1"/>
</dbReference>
<dbReference type="AlphaFoldDB" id="N1R069"/>
<evidence type="ECO:0000256" key="3">
    <source>
        <dbReference type="ARBA" id="ARBA00022729"/>
    </source>
</evidence>
<evidence type="ECO:0000313" key="7">
    <source>
        <dbReference type="EnsemblPlants" id="EMT17095"/>
    </source>
</evidence>
<dbReference type="PANTHER" id="PTHR48061">
    <property type="entry name" value="LEUCINE-RICH REPEAT RECEPTOR PROTEIN KINASE EMS1-LIKE-RELATED"/>
    <property type="match status" value="1"/>
</dbReference>
<evidence type="ECO:0000256" key="4">
    <source>
        <dbReference type="ARBA" id="ARBA00022989"/>
    </source>
</evidence>
<accession>N1R069</accession>
<proteinExistence type="predicted"/>
<evidence type="ECO:0000256" key="2">
    <source>
        <dbReference type="ARBA" id="ARBA00022692"/>
    </source>
</evidence>
<evidence type="ECO:0000256" key="5">
    <source>
        <dbReference type="ARBA" id="ARBA00023136"/>
    </source>
</evidence>